<dbReference type="AlphaFoldDB" id="A0A0F9JDK6"/>
<evidence type="ECO:0000313" key="2">
    <source>
        <dbReference type="EMBL" id="KKL97122.1"/>
    </source>
</evidence>
<dbReference type="EMBL" id="LAZR01018244">
    <property type="protein sequence ID" value="KKL97122.1"/>
    <property type="molecule type" value="Genomic_DNA"/>
</dbReference>
<evidence type="ECO:0000259" key="1">
    <source>
        <dbReference type="PROSITE" id="PS50112"/>
    </source>
</evidence>
<accession>A0A0F9JDK6</accession>
<dbReference type="SUPFAM" id="SSF55785">
    <property type="entry name" value="PYP-like sensor domain (PAS domain)"/>
    <property type="match status" value="1"/>
</dbReference>
<name>A0A0F9JDK6_9ZZZZ</name>
<sequence>MVNKIKEFELDSQWYITTLKSIGDAVIATDKEGKILFLNSVAESLTGWSGDD</sequence>
<protein>
    <recommendedName>
        <fullName evidence="1">PAS domain-containing protein</fullName>
    </recommendedName>
</protein>
<dbReference type="InterPro" id="IPR000014">
    <property type="entry name" value="PAS"/>
</dbReference>
<dbReference type="GO" id="GO:0006355">
    <property type="term" value="P:regulation of DNA-templated transcription"/>
    <property type="evidence" value="ECO:0007669"/>
    <property type="project" value="InterPro"/>
</dbReference>
<dbReference type="InterPro" id="IPR013767">
    <property type="entry name" value="PAS_fold"/>
</dbReference>
<dbReference type="NCBIfam" id="TIGR00229">
    <property type="entry name" value="sensory_box"/>
    <property type="match status" value="1"/>
</dbReference>
<dbReference type="CDD" id="cd00130">
    <property type="entry name" value="PAS"/>
    <property type="match status" value="1"/>
</dbReference>
<feature type="non-terminal residue" evidence="2">
    <location>
        <position position="52"/>
    </location>
</feature>
<dbReference type="Gene3D" id="3.30.450.20">
    <property type="entry name" value="PAS domain"/>
    <property type="match status" value="1"/>
</dbReference>
<dbReference type="PROSITE" id="PS50112">
    <property type="entry name" value="PAS"/>
    <property type="match status" value="1"/>
</dbReference>
<reference evidence="2" key="1">
    <citation type="journal article" date="2015" name="Nature">
        <title>Complex archaea that bridge the gap between prokaryotes and eukaryotes.</title>
        <authorList>
            <person name="Spang A."/>
            <person name="Saw J.H."/>
            <person name="Jorgensen S.L."/>
            <person name="Zaremba-Niedzwiedzka K."/>
            <person name="Martijn J."/>
            <person name="Lind A.E."/>
            <person name="van Eijk R."/>
            <person name="Schleper C."/>
            <person name="Guy L."/>
            <person name="Ettema T.J."/>
        </authorList>
    </citation>
    <scope>NUCLEOTIDE SEQUENCE</scope>
</reference>
<gene>
    <name evidence="2" type="ORF">LCGC14_1837610</name>
</gene>
<comment type="caution">
    <text evidence="2">The sequence shown here is derived from an EMBL/GenBank/DDBJ whole genome shotgun (WGS) entry which is preliminary data.</text>
</comment>
<proteinExistence type="predicted"/>
<feature type="domain" description="PAS" evidence="1">
    <location>
        <begin position="11"/>
        <end position="52"/>
    </location>
</feature>
<dbReference type="InterPro" id="IPR035965">
    <property type="entry name" value="PAS-like_dom_sf"/>
</dbReference>
<dbReference type="Pfam" id="PF00989">
    <property type="entry name" value="PAS"/>
    <property type="match status" value="1"/>
</dbReference>
<organism evidence="2">
    <name type="scientific">marine sediment metagenome</name>
    <dbReference type="NCBI Taxonomy" id="412755"/>
    <lineage>
        <taxon>unclassified sequences</taxon>
        <taxon>metagenomes</taxon>
        <taxon>ecological metagenomes</taxon>
    </lineage>
</organism>